<evidence type="ECO:0000313" key="2">
    <source>
        <dbReference type="EMBL" id="OKP11665.1"/>
    </source>
</evidence>
<evidence type="ECO:0000256" key="1">
    <source>
        <dbReference type="SAM" id="MobiDB-lite"/>
    </source>
</evidence>
<dbReference type="Proteomes" id="UP000186955">
    <property type="component" value="Unassembled WGS sequence"/>
</dbReference>
<protein>
    <submittedName>
        <fullName evidence="2">Uncharacterized protein</fullName>
    </submittedName>
</protein>
<dbReference type="AlphaFoldDB" id="A0A1Q5UGQ4"/>
<keyword evidence="3" id="KW-1185">Reference proteome</keyword>
<dbReference type="EMBL" id="MNBE01000274">
    <property type="protein sequence ID" value="OKP11665.1"/>
    <property type="molecule type" value="Genomic_DNA"/>
</dbReference>
<name>A0A1Q5UGQ4_9EURO</name>
<sequence>MPAIPKVWVRHLPLAGCKRNMIDRRTKDRIPARATIARSEDCPPARYQMPDAALSDGNQMDSGSGLCPMGPDWSLSPIMALLMGLE</sequence>
<feature type="region of interest" description="Disordered" evidence="1">
    <location>
        <begin position="42"/>
        <end position="66"/>
    </location>
</feature>
<gene>
    <name evidence="2" type="ORF">PENSUB_2737</name>
</gene>
<accession>A0A1Q5UGQ4</accession>
<reference evidence="2 3" key="1">
    <citation type="submission" date="2016-10" db="EMBL/GenBank/DDBJ databases">
        <title>Genome sequence of the ascomycete fungus Penicillium subrubescens.</title>
        <authorList>
            <person name="De Vries R.P."/>
            <person name="Peng M."/>
            <person name="Dilokpimol A."/>
            <person name="Hilden K."/>
            <person name="Makela M.R."/>
            <person name="Grigoriev I."/>
            <person name="Riley R."/>
            <person name="Granchi Z."/>
        </authorList>
    </citation>
    <scope>NUCLEOTIDE SEQUENCE [LARGE SCALE GENOMIC DNA]</scope>
    <source>
        <strain evidence="2 3">CBS 132785</strain>
    </source>
</reference>
<comment type="caution">
    <text evidence="2">The sequence shown here is derived from an EMBL/GenBank/DDBJ whole genome shotgun (WGS) entry which is preliminary data.</text>
</comment>
<proteinExistence type="predicted"/>
<organism evidence="2 3">
    <name type="scientific">Penicillium subrubescens</name>
    <dbReference type="NCBI Taxonomy" id="1316194"/>
    <lineage>
        <taxon>Eukaryota</taxon>
        <taxon>Fungi</taxon>
        <taxon>Dikarya</taxon>
        <taxon>Ascomycota</taxon>
        <taxon>Pezizomycotina</taxon>
        <taxon>Eurotiomycetes</taxon>
        <taxon>Eurotiomycetidae</taxon>
        <taxon>Eurotiales</taxon>
        <taxon>Aspergillaceae</taxon>
        <taxon>Penicillium</taxon>
    </lineage>
</organism>
<evidence type="ECO:0000313" key="3">
    <source>
        <dbReference type="Proteomes" id="UP000186955"/>
    </source>
</evidence>